<dbReference type="InterPro" id="IPR036397">
    <property type="entry name" value="RNaseH_sf"/>
</dbReference>
<dbReference type="CDD" id="cd06222">
    <property type="entry name" value="RNase_H_like"/>
    <property type="match status" value="1"/>
</dbReference>
<dbReference type="InterPro" id="IPR012337">
    <property type="entry name" value="RNaseH-like_sf"/>
</dbReference>
<accession>A0AAE0AIV8</accession>
<evidence type="ECO:0000313" key="3">
    <source>
        <dbReference type="Proteomes" id="UP001281410"/>
    </source>
</evidence>
<dbReference type="EMBL" id="JANJYJ010000004">
    <property type="protein sequence ID" value="KAK3218249.1"/>
    <property type="molecule type" value="Genomic_DNA"/>
</dbReference>
<dbReference type="PANTHER" id="PTHR47723">
    <property type="entry name" value="OS05G0353850 PROTEIN"/>
    <property type="match status" value="1"/>
</dbReference>
<comment type="caution">
    <text evidence="2">The sequence shown here is derived from an EMBL/GenBank/DDBJ whole genome shotgun (WGS) entry which is preliminary data.</text>
</comment>
<dbReference type="GO" id="GO:0004523">
    <property type="term" value="F:RNA-DNA hybrid ribonuclease activity"/>
    <property type="evidence" value="ECO:0007669"/>
    <property type="project" value="InterPro"/>
</dbReference>
<dbReference type="InterPro" id="IPR053151">
    <property type="entry name" value="RNase_H-like"/>
</dbReference>
<protein>
    <recommendedName>
        <fullName evidence="1">RNase H type-1 domain-containing protein</fullName>
    </recommendedName>
</protein>
<dbReference type="Pfam" id="PF13456">
    <property type="entry name" value="RVT_3"/>
    <property type="match status" value="1"/>
</dbReference>
<evidence type="ECO:0000313" key="2">
    <source>
        <dbReference type="EMBL" id="KAK3218249.1"/>
    </source>
</evidence>
<dbReference type="GO" id="GO:0003676">
    <property type="term" value="F:nucleic acid binding"/>
    <property type="evidence" value="ECO:0007669"/>
    <property type="project" value="InterPro"/>
</dbReference>
<evidence type="ECO:0000259" key="1">
    <source>
        <dbReference type="Pfam" id="PF13456"/>
    </source>
</evidence>
<gene>
    <name evidence="2" type="ORF">Dsin_012219</name>
</gene>
<dbReference type="Gene3D" id="3.30.420.10">
    <property type="entry name" value="Ribonuclease H-like superfamily/Ribonuclease H"/>
    <property type="match status" value="1"/>
</dbReference>
<name>A0AAE0AIV8_9ROSI</name>
<organism evidence="2 3">
    <name type="scientific">Dipteronia sinensis</name>
    <dbReference type="NCBI Taxonomy" id="43782"/>
    <lineage>
        <taxon>Eukaryota</taxon>
        <taxon>Viridiplantae</taxon>
        <taxon>Streptophyta</taxon>
        <taxon>Embryophyta</taxon>
        <taxon>Tracheophyta</taxon>
        <taxon>Spermatophyta</taxon>
        <taxon>Magnoliopsida</taxon>
        <taxon>eudicotyledons</taxon>
        <taxon>Gunneridae</taxon>
        <taxon>Pentapetalae</taxon>
        <taxon>rosids</taxon>
        <taxon>malvids</taxon>
        <taxon>Sapindales</taxon>
        <taxon>Sapindaceae</taxon>
        <taxon>Hippocastanoideae</taxon>
        <taxon>Acereae</taxon>
        <taxon>Dipteronia</taxon>
    </lineage>
</organism>
<keyword evidence="3" id="KW-1185">Reference proteome</keyword>
<reference evidence="2" key="1">
    <citation type="journal article" date="2023" name="Plant J.">
        <title>Genome sequences and population genomics provide insights into the demographic history, inbreeding, and mutation load of two 'living fossil' tree species of Dipteronia.</title>
        <authorList>
            <person name="Feng Y."/>
            <person name="Comes H.P."/>
            <person name="Chen J."/>
            <person name="Zhu S."/>
            <person name="Lu R."/>
            <person name="Zhang X."/>
            <person name="Li P."/>
            <person name="Qiu J."/>
            <person name="Olsen K.M."/>
            <person name="Qiu Y."/>
        </authorList>
    </citation>
    <scope>NUCLEOTIDE SEQUENCE</scope>
    <source>
        <strain evidence="2">NBL</strain>
    </source>
</reference>
<dbReference type="SUPFAM" id="SSF53098">
    <property type="entry name" value="Ribonuclease H-like"/>
    <property type="match status" value="1"/>
</dbReference>
<feature type="domain" description="RNase H type-1" evidence="1">
    <location>
        <begin position="50"/>
        <end position="139"/>
    </location>
</feature>
<dbReference type="AlphaFoldDB" id="A0AAE0AIV8"/>
<dbReference type="PANTHER" id="PTHR47723:SF19">
    <property type="entry name" value="POLYNUCLEOTIDYL TRANSFERASE, RIBONUCLEASE H-LIKE SUPERFAMILY PROTEIN"/>
    <property type="match status" value="1"/>
</dbReference>
<dbReference type="Proteomes" id="UP001281410">
    <property type="component" value="Unassembled WGS sequence"/>
</dbReference>
<sequence>MSLTIMMMDLKTGCIDVIKKKRIVNIRWRPPLEGKLKFNVDGSSRGNPGRSGIGAAEIAAILKACQLCESVHCPSDVNVVIKSDYKSAASWVNGVGVGNIQFLDSLLEIMEILHRLKPKVSVHFANRSGNNAADFLVKHGAASGLQQKAWV</sequence>
<dbReference type="InterPro" id="IPR002156">
    <property type="entry name" value="RNaseH_domain"/>
</dbReference>
<dbReference type="InterPro" id="IPR044730">
    <property type="entry name" value="RNase_H-like_dom_plant"/>
</dbReference>
<proteinExistence type="predicted"/>